<reference evidence="1" key="1">
    <citation type="journal article" date="2015" name="Nature">
        <title>Complex archaea that bridge the gap between prokaryotes and eukaryotes.</title>
        <authorList>
            <person name="Spang A."/>
            <person name="Saw J.H."/>
            <person name="Jorgensen S.L."/>
            <person name="Zaremba-Niedzwiedzka K."/>
            <person name="Martijn J."/>
            <person name="Lind A.E."/>
            <person name="van Eijk R."/>
            <person name="Schleper C."/>
            <person name="Guy L."/>
            <person name="Ettema T.J."/>
        </authorList>
    </citation>
    <scope>NUCLEOTIDE SEQUENCE</scope>
</reference>
<comment type="caution">
    <text evidence="1">The sequence shown here is derived from an EMBL/GenBank/DDBJ whole genome shotgun (WGS) entry which is preliminary data.</text>
</comment>
<dbReference type="AlphaFoldDB" id="A0A0F8Y5B3"/>
<evidence type="ECO:0000313" key="1">
    <source>
        <dbReference type="EMBL" id="KKK76458.1"/>
    </source>
</evidence>
<protein>
    <submittedName>
        <fullName evidence="1">Uncharacterized protein</fullName>
    </submittedName>
</protein>
<sequence length="122" mass="13692">MARGKQVHVVELTVTQTFVTEMKGCDSPEEALNRALADHCLAIPFFSDRPTKDPGELVVNKAAVYDHPAQLMKQCGGSCLKFLTEEHRAHLHQLVADQEHNMAQIGVWLIENDPEWMIVEGK</sequence>
<accession>A0A0F8Y5B3</accession>
<organism evidence="1">
    <name type="scientific">marine sediment metagenome</name>
    <dbReference type="NCBI Taxonomy" id="412755"/>
    <lineage>
        <taxon>unclassified sequences</taxon>
        <taxon>metagenomes</taxon>
        <taxon>ecological metagenomes</taxon>
    </lineage>
</organism>
<name>A0A0F8Y5B3_9ZZZZ</name>
<gene>
    <name evidence="1" type="ORF">LCGC14_2863450</name>
</gene>
<proteinExistence type="predicted"/>
<dbReference type="EMBL" id="LAZR01055396">
    <property type="protein sequence ID" value="KKK76458.1"/>
    <property type="molecule type" value="Genomic_DNA"/>
</dbReference>